<evidence type="ECO:0000256" key="2">
    <source>
        <dbReference type="SAM" id="SignalP"/>
    </source>
</evidence>
<evidence type="ECO:0000313" key="3">
    <source>
        <dbReference type="EMBL" id="AFY95235.1"/>
    </source>
</evidence>
<dbReference type="OrthoDB" id="557970at2"/>
<dbReference type="RefSeq" id="WP_015161344.1">
    <property type="nucleotide sequence ID" value="NC_019697.1"/>
</dbReference>
<dbReference type="Proteomes" id="UP000010366">
    <property type="component" value="Chromosome"/>
</dbReference>
<keyword evidence="4" id="KW-1185">Reference proteome</keyword>
<dbReference type="KEGG" id="cmp:Cha6605_4295"/>
<keyword evidence="2" id="KW-0732">Signal</keyword>
<sequence>MKRLLWFTCCSIQSLVWTTAAQATPISESPYLPTTFDLSADRTAASVENVPTNSLAQGMPSTESLSTPPSPPEPIVNDDYKLPTSPGFSIFNPVGFGADNNTVFFSVSYQQRTRFTQIADGEAGFGIGLGDAYRSLGAELSYSINSFGSSAGFGSGAFNIKLHKRLSEDTSVAVGWNQFLQVRFKGGPNLGTDYPSNSYYAAGTKIFRTRANADDFFSRVAVTGGVGSGVFLRFDRTLSPGTSNSGLNAFGSVGVRVARPVSAILEWTGQDLAAGLSIAPFENFPLVITPAIRDLAGAGDGARFVVGSSLFFNF</sequence>
<evidence type="ECO:0000313" key="4">
    <source>
        <dbReference type="Proteomes" id="UP000010366"/>
    </source>
</evidence>
<protein>
    <submittedName>
        <fullName evidence="3">Uncharacterized protein</fullName>
    </submittedName>
</protein>
<proteinExistence type="predicted"/>
<organism evidence="3 4">
    <name type="scientific">Chamaesiphon minutus (strain ATCC 27169 / PCC 6605)</name>
    <dbReference type="NCBI Taxonomy" id="1173020"/>
    <lineage>
        <taxon>Bacteria</taxon>
        <taxon>Bacillati</taxon>
        <taxon>Cyanobacteriota</taxon>
        <taxon>Cyanophyceae</taxon>
        <taxon>Gomontiellales</taxon>
        <taxon>Chamaesiphonaceae</taxon>
        <taxon>Chamaesiphon</taxon>
    </lineage>
</organism>
<gene>
    <name evidence="3" type="ORF">Cha6605_4295</name>
</gene>
<feature type="signal peptide" evidence="2">
    <location>
        <begin position="1"/>
        <end position="23"/>
    </location>
</feature>
<accession>K9UK94</accession>
<dbReference type="EMBL" id="CP003600">
    <property type="protein sequence ID" value="AFY95235.1"/>
    <property type="molecule type" value="Genomic_DNA"/>
</dbReference>
<dbReference type="HOGENOM" id="CLU_051628_0_0_3"/>
<feature type="chain" id="PRO_5003937216" evidence="2">
    <location>
        <begin position="24"/>
        <end position="314"/>
    </location>
</feature>
<dbReference type="STRING" id="1173020.Cha6605_4295"/>
<dbReference type="eggNOG" id="ENOG502ZBSP">
    <property type="taxonomic scope" value="Bacteria"/>
</dbReference>
<evidence type="ECO:0000256" key="1">
    <source>
        <dbReference type="SAM" id="MobiDB-lite"/>
    </source>
</evidence>
<feature type="region of interest" description="Disordered" evidence="1">
    <location>
        <begin position="52"/>
        <end position="75"/>
    </location>
</feature>
<name>K9UK94_CHAP6</name>
<reference evidence="3 4" key="1">
    <citation type="submission" date="2012-05" db="EMBL/GenBank/DDBJ databases">
        <title>Finished chromosome of genome of Chamaesiphon sp. PCC 6605.</title>
        <authorList>
            <consortium name="US DOE Joint Genome Institute"/>
            <person name="Gugger M."/>
            <person name="Coursin T."/>
            <person name="Rippka R."/>
            <person name="Tandeau De Marsac N."/>
            <person name="Huntemann M."/>
            <person name="Wei C.-L."/>
            <person name="Han J."/>
            <person name="Detter J.C."/>
            <person name="Han C."/>
            <person name="Tapia R."/>
            <person name="Chen A."/>
            <person name="Kyrpides N."/>
            <person name="Mavromatis K."/>
            <person name="Markowitz V."/>
            <person name="Szeto E."/>
            <person name="Ivanova N."/>
            <person name="Pagani I."/>
            <person name="Pati A."/>
            <person name="Goodwin L."/>
            <person name="Nordberg H.P."/>
            <person name="Cantor M.N."/>
            <person name="Hua S.X."/>
            <person name="Woyke T."/>
            <person name="Kerfeld C.A."/>
        </authorList>
    </citation>
    <scope>NUCLEOTIDE SEQUENCE [LARGE SCALE GENOMIC DNA]</scope>
    <source>
        <strain evidence="4">ATCC 27169 / PCC 6605</strain>
    </source>
</reference>
<dbReference type="AlphaFoldDB" id="K9UK94"/>